<dbReference type="EMBL" id="NXNG01000002">
    <property type="protein sequence ID" value="PWT25996.1"/>
    <property type="molecule type" value="Genomic_DNA"/>
</dbReference>
<dbReference type="PANTHER" id="PTHR33744">
    <property type="entry name" value="CARBOHYDRATE DIACID REGULATOR"/>
    <property type="match status" value="1"/>
</dbReference>
<accession>A0A317FYA4</accession>
<dbReference type="Pfam" id="PF13556">
    <property type="entry name" value="HTH_30"/>
    <property type="match status" value="1"/>
</dbReference>
<dbReference type="RefSeq" id="WP_110074507.1">
    <property type="nucleotide sequence ID" value="NZ_CM009897.1"/>
</dbReference>
<evidence type="ECO:0000259" key="1">
    <source>
        <dbReference type="Pfam" id="PF13556"/>
    </source>
</evidence>
<geneLocation type="plasmid" evidence="3">
    <name>pinbov266</name>
</geneLocation>
<name>A0A317FYA4_BUTFI</name>
<dbReference type="AlphaFoldDB" id="A0A317FYA4"/>
<gene>
    <name evidence="2" type="ORF">CPT75_01020</name>
</gene>
<protein>
    <recommendedName>
        <fullName evidence="1">PucR C-terminal helix-turn-helix domain-containing protein</fullName>
    </recommendedName>
</protein>
<proteinExistence type="predicted"/>
<dbReference type="InterPro" id="IPR042070">
    <property type="entry name" value="PucR_C-HTH_sf"/>
</dbReference>
<dbReference type="Gene3D" id="1.10.10.2840">
    <property type="entry name" value="PucR C-terminal helix-turn-helix domain"/>
    <property type="match status" value="1"/>
</dbReference>
<sequence>MKIYDLYDLFKENVVYHSLPVPFCNLKKGIKMILPTFGEEEDGTVLIGDIENFRLLEYKNKLSTNCTYIVCLNDTDFAEPCYNAGINIIFLDTSLHRALDTISKIYMQKVNGNDTDNTALYQDFWNDILYCRISSQKQVLSRISEFPYKLKRHIALIVVRNQTDLSTSKSEYKTVSNTVYKKHEITRELESFFTDTNLFYTGEEWIVIYSQDKDTSDYLDIDYELFSALLARYSLNAGISYACQLPELLRTLYFTASAALDLGLGMDIKPEISHIYTFHQYNMYYVIHMCAHAYEMVHKTDNLIYLTHPDITRLYYYDQEKSNNLLEVLFEYLKSGQNAGSTARSLYMHRNTVINKLSKIEEVLGHKLDYEKDHFLLLESCMIMNYQHNFARHNISRYFDMHDFA</sequence>
<dbReference type="InterPro" id="IPR051448">
    <property type="entry name" value="CdaR-like_regulators"/>
</dbReference>
<feature type="domain" description="PucR C-terminal helix-turn-helix" evidence="1">
    <location>
        <begin position="325"/>
        <end position="377"/>
    </location>
</feature>
<evidence type="ECO:0000313" key="2">
    <source>
        <dbReference type="EMBL" id="PWT25996.1"/>
    </source>
</evidence>
<organism evidence="2 3">
    <name type="scientific">Butyrivibrio fibrisolvens</name>
    <dbReference type="NCBI Taxonomy" id="831"/>
    <lineage>
        <taxon>Bacteria</taxon>
        <taxon>Bacillati</taxon>
        <taxon>Bacillota</taxon>
        <taxon>Clostridia</taxon>
        <taxon>Lachnospirales</taxon>
        <taxon>Lachnospiraceae</taxon>
        <taxon>Butyrivibrio</taxon>
    </lineage>
</organism>
<evidence type="ECO:0000313" key="3">
    <source>
        <dbReference type="Proteomes" id="UP000245488"/>
    </source>
</evidence>
<dbReference type="InterPro" id="IPR025736">
    <property type="entry name" value="PucR_C-HTH_dom"/>
</dbReference>
<keyword evidence="2" id="KW-0614">Plasmid</keyword>
<reference evidence="2 3" key="1">
    <citation type="submission" date="2017-09" db="EMBL/GenBank/DDBJ databases">
        <title>High-quality draft genome sequence of Butyrivibrio fibrisolvens INBov1, isolated from cow rumen.</title>
        <authorList>
            <person name="Rodriguez Hernaez J."/>
            <person name="Rivarola M."/>
            <person name="Paniego N."/>
            <person name="Cravero S."/>
            <person name="Ceron Cucchi M."/>
            <person name="Martinez M.C."/>
        </authorList>
    </citation>
    <scope>NUCLEOTIDE SEQUENCE [LARGE SCALE GENOMIC DNA]</scope>
    <source>
        <strain evidence="2 3">INBov1</strain>
        <plasmid evidence="3">pinbov266</plasmid>
    </source>
</reference>
<keyword evidence="3" id="KW-1185">Reference proteome</keyword>
<comment type="caution">
    <text evidence="2">The sequence shown here is derived from an EMBL/GenBank/DDBJ whole genome shotgun (WGS) entry which is preliminary data.</text>
</comment>
<dbReference type="Proteomes" id="UP000245488">
    <property type="component" value="Plasmid pINBov266"/>
</dbReference>